<protein>
    <recommendedName>
        <fullName evidence="2">Helicase ATP-binding domain-containing protein</fullName>
    </recommendedName>
</protein>
<dbReference type="AlphaFoldDB" id="A0A2V5JCF4"/>
<dbReference type="Gene3D" id="3.40.50.300">
    <property type="entry name" value="P-loop containing nucleotide triphosphate hydrolases"/>
    <property type="match status" value="1"/>
</dbReference>
<dbReference type="InterPro" id="IPR011545">
    <property type="entry name" value="DEAD/DEAH_box_helicase_dom"/>
</dbReference>
<evidence type="ECO:0000259" key="2">
    <source>
        <dbReference type="PROSITE" id="PS51192"/>
    </source>
</evidence>
<evidence type="ECO:0000256" key="1">
    <source>
        <dbReference type="SAM" id="MobiDB-lite"/>
    </source>
</evidence>
<evidence type="ECO:0000313" key="4">
    <source>
        <dbReference type="Proteomes" id="UP000248817"/>
    </source>
</evidence>
<feature type="compositionally biased region" description="Polar residues" evidence="1">
    <location>
        <begin position="13"/>
        <end position="34"/>
    </location>
</feature>
<dbReference type="PROSITE" id="PS51192">
    <property type="entry name" value="HELICASE_ATP_BIND_1"/>
    <property type="match status" value="1"/>
</dbReference>
<reference evidence="3 4" key="1">
    <citation type="submission" date="2018-02" db="EMBL/GenBank/DDBJ databases">
        <title>The genomes of Aspergillus section Nigri reveals drivers in fungal speciation.</title>
        <authorList>
            <consortium name="DOE Joint Genome Institute"/>
            <person name="Vesth T.C."/>
            <person name="Nybo J."/>
            <person name="Theobald S."/>
            <person name="Brandl J."/>
            <person name="Frisvad J.C."/>
            <person name="Nielsen K.F."/>
            <person name="Lyhne E.K."/>
            <person name="Kogle M.E."/>
            <person name="Kuo A."/>
            <person name="Riley R."/>
            <person name="Clum A."/>
            <person name="Nolan M."/>
            <person name="Lipzen A."/>
            <person name="Salamov A."/>
            <person name="Henrissat B."/>
            <person name="Wiebenga A."/>
            <person name="De vries R.P."/>
            <person name="Grigoriev I.V."/>
            <person name="Mortensen U.H."/>
            <person name="Andersen M.R."/>
            <person name="Baker S.E."/>
        </authorList>
    </citation>
    <scope>NUCLEOTIDE SEQUENCE [LARGE SCALE GENOMIC DNA]</scope>
    <source>
        <strain evidence="3 4">CBS 114.80</strain>
    </source>
</reference>
<sequence length="518" mass="57306">MASSPTLGEAANIDQSQDRPYSTSSAENKTSNLPTGAAHLVRSDLLLRMQQSIISVVQNKVSCFVQGGSATGRTTGALLSVIFFPPEKKTIFIAETREAAEQATQIALTIKNTYKDRLHVSSLLRACSSSTTISGSNIARLIVTTPGKLVAALRDRTIVPEEVGFVIIDGGHTLLDPQTGSGDHCRMALERLSIGVPTLLVISNADVPIPDYVKAWQPEFIRVEMKPLTRRGNVNHVHSSILTRNNDIVKLVEEAGPVLTLVIAGSIPKAEELQRVLGSERFTLVHSRLPDELRWSRTLQFIQQEISLIGCRIPPSGLQLADVKLVVFAEPPTRWACLADLLRKFDNDGNLLICYDPEDTAESERMEGIYTHFKNARNGHMPSSLSVSPALKPTRRLQVGSVPKASKEEVAQWFPPEDRIFHDSGVGTGYRHFDFETVALAEQFMAKYQYFRLPGEDMYSLHLTYVEAPKPKNRAQRQRSAFSSQSGSGQTREARNQSKWSSQSGSGQTREARNQSKW</sequence>
<proteinExistence type="predicted"/>
<feature type="compositionally biased region" description="Low complexity" evidence="1">
    <location>
        <begin position="478"/>
        <end position="490"/>
    </location>
</feature>
<feature type="region of interest" description="Disordered" evidence="1">
    <location>
        <begin position="470"/>
        <end position="518"/>
    </location>
</feature>
<feature type="region of interest" description="Disordered" evidence="1">
    <location>
        <begin position="1"/>
        <end position="34"/>
    </location>
</feature>
<evidence type="ECO:0000313" key="3">
    <source>
        <dbReference type="EMBL" id="PYI36637.1"/>
    </source>
</evidence>
<keyword evidence="4" id="KW-1185">Reference proteome</keyword>
<accession>A0A2V5JCF4</accession>
<dbReference type="InterPro" id="IPR014001">
    <property type="entry name" value="Helicase_ATP-bd"/>
</dbReference>
<feature type="domain" description="Helicase ATP-binding" evidence="2">
    <location>
        <begin position="54"/>
        <end position="189"/>
    </location>
</feature>
<dbReference type="GO" id="GO:0003676">
    <property type="term" value="F:nucleic acid binding"/>
    <property type="evidence" value="ECO:0007669"/>
    <property type="project" value="InterPro"/>
</dbReference>
<dbReference type="GO" id="GO:0005524">
    <property type="term" value="F:ATP binding"/>
    <property type="evidence" value="ECO:0007669"/>
    <property type="project" value="InterPro"/>
</dbReference>
<dbReference type="EMBL" id="KZ825463">
    <property type="protein sequence ID" value="PYI36637.1"/>
    <property type="molecule type" value="Genomic_DNA"/>
</dbReference>
<dbReference type="Proteomes" id="UP000248817">
    <property type="component" value="Unassembled WGS sequence"/>
</dbReference>
<dbReference type="Pfam" id="PF00270">
    <property type="entry name" value="DEAD"/>
    <property type="match status" value="1"/>
</dbReference>
<organism evidence="3 4">
    <name type="scientific">Aspergillus indologenus CBS 114.80</name>
    <dbReference type="NCBI Taxonomy" id="1450541"/>
    <lineage>
        <taxon>Eukaryota</taxon>
        <taxon>Fungi</taxon>
        <taxon>Dikarya</taxon>
        <taxon>Ascomycota</taxon>
        <taxon>Pezizomycotina</taxon>
        <taxon>Eurotiomycetes</taxon>
        <taxon>Eurotiomycetidae</taxon>
        <taxon>Eurotiales</taxon>
        <taxon>Aspergillaceae</taxon>
        <taxon>Aspergillus</taxon>
        <taxon>Aspergillus subgen. Circumdati</taxon>
    </lineage>
</organism>
<dbReference type="SUPFAM" id="SSF52540">
    <property type="entry name" value="P-loop containing nucleoside triphosphate hydrolases"/>
    <property type="match status" value="1"/>
</dbReference>
<name>A0A2V5JCF4_9EURO</name>
<dbReference type="InterPro" id="IPR027417">
    <property type="entry name" value="P-loop_NTPase"/>
</dbReference>
<gene>
    <name evidence="3" type="ORF">BP00DRAFT_452706</name>
</gene>